<dbReference type="PROSITE" id="PS50275">
    <property type="entry name" value="SAC"/>
    <property type="match status" value="1"/>
</dbReference>
<gene>
    <name evidence="6" type="primary">SYNJ1</name>
    <name evidence="6" type="ORF">Ciccas_002394</name>
</gene>
<accession>A0ABD2QJK5</accession>
<dbReference type="InterPro" id="IPR000300">
    <property type="entry name" value="IPPc"/>
</dbReference>
<dbReference type="InterPro" id="IPR002013">
    <property type="entry name" value="SAC_dom"/>
</dbReference>
<sequence length="986" mass="113538">MGLLQNIRIRHTAIHKNDRENYAVILETKAGDKYLKFQNNNVYEISPDDFQKMEHLLEKRCDAYGCLGVYQRCSITDSESHLLTPHLYLVIITQFQLVAKLPKFEIYRVADISYVPLFGGPEALVIDDEMMEIRKLLSSGSFYFATYLSSNYKVYDLTLSTQKHALLDKNPPPSNNTRIPVFHSDLKFLWNRSLMFPLLRMNIDPGNWLVFLICGGVDFKVCYHGAHQPKMCIVSRVSNRRPGTRFLARGVNDDGDVGNYVETEQIICYSDSISSFVQVRGTVPIHWSQPGIQVGSHKIRFSRCLEGSIFAYNRHFEKLLAEHKDTFILNLMAERADEKQLSIEYKKLHELSNYKDSVQYHAFDYHANVKHNPESIPDLFKKIAHKINSWDVFLMKNDEIILLQHGSPRINCVDCLDRTNAIQKRIGMDLLLMKQLSLVNLHFEKPLAQERFFEQMEQMWTNNGDYVSRIYAGSGALSGRSKFKDAQRSAARALQNNLWDVSKQQAMSNLAQTCPFFLWSHRMAADHFLPRALHQLHVPILWDALDQFPSYCDTRELKIFIGTWNVNGGKRYSSVLFKDDRISDWIFDLKNNLSDTIGFVNPSIGIQDIPDYPINKRATAKGSEHVVLVNIQLVGVCLFVFVRRRLLEVIRSVESASVKTGLRGTAGNKGAVAVSLQIGATSYCFVASHFAAGQSNVAERNEDYRSILNKLTFSGGKHVRSHDYAFWFGDFNYRIDMPGDTIKELVLKENWPQLLEADQLRRCTKEKLIFEGFHEAQIRFAPTYKYDLMSLDYDTSEKARSPAWTDRILSRRHWYVFPRLEQSGQFLDSNHRESPLKNWAPPIPLIYHRAELKLSDHRPVGAIFTTQNFIPDSERRGSFLKKLLNEYGPTDGIIWVRILLCNTDDLPLEQGIHLPQNYNPYQDKVAINSICVKVRQYGFVNTIRFDESVGGLFIHFNDPRSVLFLEVSKSMNRDHACTQYNVLAAR</sequence>
<evidence type="ECO:0000256" key="1">
    <source>
        <dbReference type="ARBA" id="ARBA00008943"/>
    </source>
</evidence>
<dbReference type="InterPro" id="IPR046985">
    <property type="entry name" value="IP5"/>
</dbReference>
<organism evidence="6 7">
    <name type="scientific">Cichlidogyrus casuarinus</name>
    <dbReference type="NCBI Taxonomy" id="1844966"/>
    <lineage>
        <taxon>Eukaryota</taxon>
        <taxon>Metazoa</taxon>
        <taxon>Spiralia</taxon>
        <taxon>Lophotrochozoa</taxon>
        <taxon>Platyhelminthes</taxon>
        <taxon>Monogenea</taxon>
        <taxon>Monopisthocotylea</taxon>
        <taxon>Dactylogyridea</taxon>
        <taxon>Ancyrocephalidae</taxon>
        <taxon>Cichlidogyrus</taxon>
    </lineage>
</organism>
<dbReference type="Pfam" id="PF22669">
    <property type="entry name" value="Exo_endo_phos2"/>
    <property type="match status" value="1"/>
</dbReference>
<dbReference type="AlphaFoldDB" id="A0ABD2QJK5"/>
<reference evidence="6 7" key="1">
    <citation type="submission" date="2024-11" db="EMBL/GenBank/DDBJ databases">
        <title>Adaptive evolution of stress response genes in parasites aligns with host niche diversity.</title>
        <authorList>
            <person name="Hahn C."/>
            <person name="Resl P."/>
        </authorList>
    </citation>
    <scope>NUCLEOTIDE SEQUENCE [LARGE SCALE GENOMIC DNA]</scope>
    <source>
        <strain evidence="6">EGGRZ-B1_66</strain>
        <tissue evidence="6">Body</tissue>
    </source>
</reference>
<keyword evidence="4" id="KW-0378">Hydrolase</keyword>
<evidence type="ECO:0000313" key="6">
    <source>
        <dbReference type="EMBL" id="KAL3318941.1"/>
    </source>
</evidence>
<proteinExistence type="inferred from homology"/>
<dbReference type="SUPFAM" id="SSF56219">
    <property type="entry name" value="DNase I-like"/>
    <property type="match status" value="1"/>
</dbReference>
<name>A0ABD2QJK5_9PLAT</name>
<feature type="domain" description="SAC" evidence="5">
    <location>
        <begin position="133"/>
        <end position="473"/>
    </location>
</feature>
<dbReference type="EC" id="3.1.3.36" evidence="3"/>
<dbReference type="EMBL" id="JBJKFK010000188">
    <property type="protein sequence ID" value="KAL3318941.1"/>
    <property type="molecule type" value="Genomic_DNA"/>
</dbReference>
<dbReference type="SMART" id="SM00128">
    <property type="entry name" value="IPPc"/>
    <property type="match status" value="1"/>
</dbReference>
<comment type="similarity">
    <text evidence="1">Belongs to the synaptojanin family.</text>
</comment>
<evidence type="ECO:0000256" key="4">
    <source>
        <dbReference type="ARBA" id="ARBA00022801"/>
    </source>
</evidence>
<dbReference type="Proteomes" id="UP001626550">
    <property type="component" value="Unassembled WGS sequence"/>
</dbReference>
<dbReference type="InterPro" id="IPR036691">
    <property type="entry name" value="Endo/exonu/phosph_ase_sf"/>
</dbReference>
<keyword evidence="7" id="KW-1185">Reference proteome</keyword>
<comment type="similarity">
    <text evidence="2">In the central section; belongs to the inositol 1,4,5-trisphosphate 5-phosphatase family.</text>
</comment>
<comment type="caution">
    <text evidence="6">The sequence shown here is derived from an EMBL/GenBank/DDBJ whole genome shotgun (WGS) entry which is preliminary data.</text>
</comment>
<dbReference type="Pfam" id="PF02383">
    <property type="entry name" value="Syja_N"/>
    <property type="match status" value="1"/>
</dbReference>
<dbReference type="Gene3D" id="3.60.10.10">
    <property type="entry name" value="Endonuclease/exonuclease/phosphatase"/>
    <property type="match status" value="1"/>
</dbReference>
<dbReference type="PANTHER" id="PTHR11200">
    <property type="entry name" value="INOSITOL 5-PHOSPHATASE"/>
    <property type="match status" value="1"/>
</dbReference>
<dbReference type="PANTHER" id="PTHR11200:SF257">
    <property type="entry name" value="PHOSPHOINOSITIDE 5-PHOSPHATASE"/>
    <property type="match status" value="1"/>
</dbReference>
<evidence type="ECO:0000256" key="3">
    <source>
        <dbReference type="ARBA" id="ARBA00013044"/>
    </source>
</evidence>
<dbReference type="GO" id="GO:0004439">
    <property type="term" value="F:phosphatidylinositol-4,5-bisphosphate 5-phosphatase activity"/>
    <property type="evidence" value="ECO:0007669"/>
    <property type="project" value="UniProtKB-EC"/>
</dbReference>
<evidence type="ECO:0000256" key="2">
    <source>
        <dbReference type="ARBA" id="ARBA00009678"/>
    </source>
</evidence>
<protein>
    <recommendedName>
        <fullName evidence="3">phosphoinositide 5-phosphatase</fullName>
        <ecNumber evidence="3">3.1.3.36</ecNumber>
    </recommendedName>
</protein>
<evidence type="ECO:0000259" key="5">
    <source>
        <dbReference type="PROSITE" id="PS50275"/>
    </source>
</evidence>
<evidence type="ECO:0000313" key="7">
    <source>
        <dbReference type="Proteomes" id="UP001626550"/>
    </source>
</evidence>